<sequence>MPSYSTAQTHKLTQTHFTLFPILVEKWNATSRTKSLLTEG</sequence>
<dbReference type="InParanoid" id="D7UB81"/>
<dbReference type="AlphaFoldDB" id="D7UB81"/>
<dbReference type="EMBL" id="FN596748">
    <property type="protein sequence ID" value="CBI40005.3"/>
    <property type="molecule type" value="Genomic_DNA"/>
</dbReference>
<accession>D7UB81</accession>
<evidence type="ECO:0000313" key="2">
    <source>
        <dbReference type="Proteomes" id="UP000009183"/>
    </source>
</evidence>
<dbReference type="PaxDb" id="29760-VIT_15s0024g00770.t01"/>
<name>D7UB81_VITVI</name>
<proteinExistence type="predicted"/>
<gene>
    <name evidence="1" type="ordered locus">VIT_15s0024g00770</name>
</gene>
<dbReference type="HOGENOM" id="CLU_3300413_0_0_1"/>
<keyword evidence="2" id="KW-1185">Reference proteome</keyword>
<organism evidence="1 2">
    <name type="scientific">Vitis vinifera</name>
    <name type="common">Grape</name>
    <dbReference type="NCBI Taxonomy" id="29760"/>
    <lineage>
        <taxon>Eukaryota</taxon>
        <taxon>Viridiplantae</taxon>
        <taxon>Streptophyta</taxon>
        <taxon>Embryophyta</taxon>
        <taxon>Tracheophyta</taxon>
        <taxon>Spermatophyta</taxon>
        <taxon>Magnoliopsida</taxon>
        <taxon>eudicotyledons</taxon>
        <taxon>Gunneridae</taxon>
        <taxon>Pentapetalae</taxon>
        <taxon>rosids</taxon>
        <taxon>Vitales</taxon>
        <taxon>Vitaceae</taxon>
        <taxon>Viteae</taxon>
        <taxon>Vitis</taxon>
    </lineage>
</organism>
<evidence type="ECO:0000313" key="1">
    <source>
        <dbReference type="EMBL" id="CBI40005.3"/>
    </source>
</evidence>
<protein>
    <submittedName>
        <fullName evidence="1">Uncharacterized protein</fullName>
    </submittedName>
</protein>
<dbReference type="Proteomes" id="UP000009183">
    <property type="component" value="Chromosome 15"/>
</dbReference>
<reference evidence="2" key="1">
    <citation type="journal article" date="2007" name="Nature">
        <title>The grapevine genome sequence suggests ancestral hexaploidization in major angiosperm phyla.</title>
        <authorList>
            <consortium name="The French-Italian Public Consortium for Grapevine Genome Characterization."/>
            <person name="Jaillon O."/>
            <person name="Aury J.-M."/>
            <person name="Noel B."/>
            <person name="Policriti A."/>
            <person name="Clepet C."/>
            <person name="Casagrande A."/>
            <person name="Choisne N."/>
            <person name="Aubourg S."/>
            <person name="Vitulo N."/>
            <person name="Jubin C."/>
            <person name="Vezzi A."/>
            <person name="Legeai F."/>
            <person name="Hugueney P."/>
            <person name="Dasilva C."/>
            <person name="Horner D."/>
            <person name="Mica E."/>
            <person name="Jublot D."/>
            <person name="Poulain J."/>
            <person name="Bruyere C."/>
            <person name="Billault A."/>
            <person name="Segurens B."/>
            <person name="Gouyvenoux M."/>
            <person name="Ugarte E."/>
            <person name="Cattonaro F."/>
            <person name="Anthouard V."/>
            <person name="Vico V."/>
            <person name="Del Fabbro C."/>
            <person name="Alaux M."/>
            <person name="Di Gaspero G."/>
            <person name="Dumas V."/>
            <person name="Felice N."/>
            <person name="Paillard S."/>
            <person name="Juman I."/>
            <person name="Moroldo M."/>
            <person name="Scalabrin S."/>
            <person name="Canaguier A."/>
            <person name="Le Clainche I."/>
            <person name="Malacrida G."/>
            <person name="Durand E."/>
            <person name="Pesole G."/>
            <person name="Laucou V."/>
            <person name="Chatelet P."/>
            <person name="Merdinoglu D."/>
            <person name="Delledonne M."/>
            <person name="Pezzotti M."/>
            <person name="Lecharny A."/>
            <person name="Scarpelli C."/>
            <person name="Artiguenave F."/>
            <person name="Pe M.E."/>
            <person name="Valle G."/>
            <person name="Morgante M."/>
            <person name="Caboche M."/>
            <person name="Adam-Blondon A.-F."/>
            <person name="Weissenbach J."/>
            <person name="Quetier F."/>
            <person name="Wincker P."/>
        </authorList>
    </citation>
    <scope>NUCLEOTIDE SEQUENCE [LARGE SCALE GENOMIC DNA]</scope>
    <source>
        <strain evidence="2">cv. Pinot noir / PN40024</strain>
    </source>
</reference>